<keyword evidence="2" id="KW-1185">Reference proteome</keyword>
<dbReference type="InterPro" id="IPR009057">
    <property type="entry name" value="Homeodomain-like_sf"/>
</dbReference>
<protein>
    <submittedName>
        <fullName evidence="1">Helix-turn-helix domain-containing protein</fullName>
    </submittedName>
</protein>
<dbReference type="EMBL" id="AP026867">
    <property type="protein sequence ID" value="BDS12833.1"/>
    <property type="molecule type" value="Genomic_DNA"/>
</dbReference>
<evidence type="ECO:0000313" key="1">
    <source>
        <dbReference type="EMBL" id="BDS12833.1"/>
    </source>
</evidence>
<evidence type="ECO:0000313" key="2">
    <source>
        <dbReference type="Proteomes" id="UP001060919"/>
    </source>
</evidence>
<name>A0A915YGU6_9BACT</name>
<dbReference type="Proteomes" id="UP001060919">
    <property type="component" value="Chromosome"/>
</dbReference>
<dbReference type="KEGG" id="aup:AsAng_0035580"/>
<dbReference type="Pfam" id="PF13565">
    <property type="entry name" value="HTH_32"/>
    <property type="match status" value="1"/>
</dbReference>
<dbReference type="AlphaFoldDB" id="A0A915YGU6"/>
<sequence>MKKQHINLAHSDRDYLKTLLSKSRLEIRKQKRAYALLELDKGKSYQDVSKRINISYVTISSWATKYKSGGLFFLDDKPRSGRPSELGDRELAKIAILVDSKPPEGHTRWSLRLLASRIVELGIVDSISFKQVGLLLKKMGYDLGKDV</sequence>
<organism evidence="1 2">
    <name type="scientific">Aureispira anguillae</name>
    <dbReference type="NCBI Taxonomy" id="2864201"/>
    <lineage>
        <taxon>Bacteria</taxon>
        <taxon>Pseudomonadati</taxon>
        <taxon>Bacteroidota</taxon>
        <taxon>Saprospiria</taxon>
        <taxon>Saprospirales</taxon>
        <taxon>Saprospiraceae</taxon>
        <taxon>Aureispira</taxon>
    </lineage>
</organism>
<dbReference type="SUPFAM" id="SSF46689">
    <property type="entry name" value="Homeodomain-like"/>
    <property type="match status" value="1"/>
</dbReference>
<gene>
    <name evidence="1" type="ORF">AsAng_0035580</name>
</gene>
<proteinExistence type="predicted"/>
<accession>A0A915YGU6</accession>
<dbReference type="RefSeq" id="WP_407655302.1">
    <property type="nucleotide sequence ID" value="NZ_AP026867.1"/>
</dbReference>
<reference evidence="1" key="1">
    <citation type="submission" date="2022-09" db="EMBL/GenBank/DDBJ databases">
        <title>Aureispira anguillicida sp. nov., isolated from Leptocephalus of Japanese eel Anguilla japonica.</title>
        <authorList>
            <person name="Yuasa K."/>
            <person name="Mekata T."/>
            <person name="Ikunari K."/>
        </authorList>
    </citation>
    <scope>NUCLEOTIDE SEQUENCE</scope>
    <source>
        <strain evidence="1">EL160426</strain>
    </source>
</reference>